<comment type="caution">
    <text evidence="1">The sequence shown here is derived from an EMBL/GenBank/DDBJ whole genome shotgun (WGS) entry which is preliminary data.</text>
</comment>
<keyword evidence="2" id="KW-1185">Reference proteome</keyword>
<evidence type="ECO:0000313" key="2">
    <source>
        <dbReference type="Proteomes" id="UP001627154"/>
    </source>
</evidence>
<reference evidence="1 2" key="1">
    <citation type="journal article" date="2024" name="bioRxiv">
        <title>A reference genome for Trichogramma kaykai: A tiny desert-dwelling parasitoid wasp with competing sex-ratio distorters.</title>
        <authorList>
            <person name="Culotta J."/>
            <person name="Lindsey A.R."/>
        </authorList>
    </citation>
    <scope>NUCLEOTIDE SEQUENCE [LARGE SCALE GENOMIC DNA]</scope>
    <source>
        <strain evidence="1 2">KSX58</strain>
    </source>
</reference>
<organism evidence="1 2">
    <name type="scientific">Trichogramma kaykai</name>
    <dbReference type="NCBI Taxonomy" id="54128"/>
    <lineage>
        <taxon>Eukaryota</taxon>
        <taxon>Metazoa</taxon>
        <taxon>Ecdysozoa</taxon>
        <taxon>Arthropoda</taxon>
        <taxon>Hexapoda</taxon>
        <taxon>Insecta</taxon>
        <taxon>Pterygota</taxon>
        <taxon>Neoptera</taxon>
        <taxon>Endopterygota</taxon>
        <taxon>Hymenoptera</taxon>
        <taxon>Apocrita</taxon>
        <taxon>Proctotrupomorpha</taxon>
        <taxon>Chalcidoidea</taxon>
        <taxon>Trichogrammatidae</taxon>
        <taxon>Trichogramma</taxon>
    </lineage>
</organism>
<protein>
    <submittedName>
        <fullName evidence="1">Uncharacterized protein</fullName>
    </submittedName>
</protein>
<evidence type="ECO:0000313" key="1">
    <source>
        <dbReference type="EMBL" id="KAL3388107.1"/>
    </source>
</evidence>
<proteinExistence type="predicted"/>
<gene>
    <name evidence="1" type="ORF">TKK_017163</name>
</gene>
<dbReference type="AlphaFoldDB" id="A0ABD2W6B0"/>
<sequence length="138" mass="15834">MLNCTDLECILHHHHYYVHLQQLQPHSNNNVRASRAAAHELWIKFYNWSRRRNRVERDTVEHVCVDVCARSSRRISCDSWCARSACPTLYHRPIGNEALEGTSNATRYKRYTGARAGSSSCVQLSYGSTYSSLTISDT</sequence>
<dbReference type="EMBL" id="JBJJXI010000136">
    <property type="protein sequence ID" value="KAL3388107.1"/>
    <property type="molecule type" value="Genomic_DNA"/>
</dbReference>
<name>A0ABD2W6B0_9HYME</name>
<accession>A0ABD2W6B0</accession>
<dbReference type="Proteomes" id="UP001627154">
    <property type="component" value="Unassembled WGS sequence"/>
</dbReference>